<dbReference type="InterPro" id="IPR003961">
    <property type="entry name" value="FN3_dom"/>
</dbReference>
<evidence type="ECO:0000313" key="2">
    <source>
        <dbReference type="EMBL" id="POR01159.1"/>
    </source>
</evidence>
<proteinExistence type="predicted"/>
<sequence>MRAACSAILSPFEKSEQDKAVPSRPGANRTGTLEISFNQTRVSTVLPPEVSLDDLEFNLTLTPLATADPDQEPIEAQEFSAGNISLPGIPEGTWNISLRGYFPEGTPLEGVVHGVYVFGASSQDPIEIAAGLPTTWEAQLLAIQSVEGTGSVEINLFWDPPELITGYHNEAGIPAPSLQRLRPGQTHDEPVHIPTANIDFDPLEGTLRYHRVEGDLLQSGFYRIVIPLRRQGIPVATYRDVIHIYDGRRSEKTLDITGRIGLPPSAPENLQVTQGAFDPDEATWAVNLSWTRTADTALGYRIYRREAGADEFGTFLDGAGTLPANSSLFTDRVPPDSSWDYRVVAYNTYGESPGADAPSFEAGGVFTVTYLGGDGSSGPPPGPVYLMAGADPHEILHPQTLRGPGLTGGHEDSGITQRFLHWLDESDISYQPGDILEITSDITLTANWTEDDDAIGKVGPAGGLVFFDIDVSDPLNDLPLTSTLVGWRYLEISLEEIPPLPWIRSGIEAGDLENLEYMGEIGGLAGLGRHNTAAVITAQGDEGEYAALAARNYAGGGFHDWFLPSEDELTILDVKIFQDSVLRDYAGIENNSWFWHSNLRQDGAAARYFSTESGLIMDPPLTQSLPSRVIRGFAGPDQTYIVSYDPGLVDEDWGGHLYMNTDPPQYNPPRFHSQGASVTIPDQIPFPGSSSFLGWQEVGTDSPMDLIAWDGESTPPTFTMPGRDVLLQGQWAANLVIFSETLDGIFGTGTPVYYDLIDADTYTHEGSGWGSGHSPGNFTTWYEAGNVQLLGKDGAPIAEKTGTRPPFVPEALTGLAPDKHWRILLTRWDNRGETPAFHNAALSDPFTLSEGVPHVLDAEDFVTWDWDS</sequence>
<dbReference type="EMBL" id="LPWH01000068">
    <property type="protein sequence ID" value="POR01159.1"/>
    <property type="molecule type" value="Genomic_DNA"/>
</dbReference>
<keyword evidence="3" id="KW-1185">Reference proteome</keyword>
<protein>
    <recommendedName>
        <fullName evidence="1">Fibronectin type-III domain-containing protein</fullName>
    </recommendedName>
</protein>
<dbReference type="InterPro" id="IPR013783">
    <property type="entry name" value="Ig-like_fold"/>
</dbReference>
<name>A0A2S4JNP4_9SPIO</name>
<reference evidence="3" key="1">
    <citation type="submission" date="2015-12" db="EMBL/GenBank/DDBJ databases">
        <authorList>
            <person name="Lodha T.D."/>
            <person name="Chintalapati S."/>
            <person name="Chintalapati V.R."/>
            <person name="Sravanthi T."/>
        </authorList>
    </citation>
    <scope>NUCLEOTIDE SEQUENCE [LARGE SCALE GENOMIC DNA]</scope>
    <source>
        <strain evidence="3">JC133</strain>
    </source>
</reference>
<evidence type="ECO:0000313" key="3">
    <source>
        <dbReference type="Proteomes" id="UP000237350"/>
    </source>
</evidence>
<dbReference type="InterPro" id="IPR036116">
    <property type="entry name" value="FN3_sf"/>
</dbReference>
<gene>
    <name evidence="2" type="ORF">AU468_08735</name>
</gene>
<evidence type="ECO:0000259" key="1">
    <source>
        <dbReference type="PROSITE" id="PS50853"/>
    </source>
</evidence>
<dbReference type="Proteomes" id="UP000237350">
    <property type="component" value="Unassembled WGS sequence"/>
</dbReference>
<dbReference type="AlphaFoldDB" id="A0A2S4JNP4"/>
<organism evidence="2 3">
    <name type="scientific">Alkalispirochaeta sphaeroplastigenens</name>
    <dbReference type="NCBI Taxonomy" id="1187066"/>
    <lineage>
        <taxon>Bacteria</taxon>
        <taxon>Pseudomonadati</taxon>
        <taxon>Spirochaetota</taxon>
        <taxon>Spirochaetia</taxon>
        <taxon>Spirochaetales</taxon>
        <taxon>Spirochaetaceae</taxon>
        <taxon>Alkalispirochaeta</taxon>
    </lineage>
</organism>
<dbReference type="SUPFAM" id="SSF49265">
    <property type="entry name" value="Fibronectin type III"/>
    <property type="match status" value="1"/>
</dbReference>
<accession>A0A2S4JNP4</accession>
<feature type="domain" description="Fibronectin type-III" evidence="1">
    <location>
        <begin position="266"/>
        <end position="365"/>
    </location>
</feature>
<dbReference type="CDD" id="cd00063">
    <property type="entry name" value="FN3"/>
    <property type="match status" value="1"/>
</dbReference>
<comment type="caution">
    <text evidence="2">The sequence shown here is derived from an EMBL/GenBank/DDBJ whole genome shotgun (WGS) entry which is preliminary data.</text>
</comment>
<dbReference type="PROSITE" id="PS50853">
    <property type="entry name" value="FN3"/>
    <property type="match status" value="1"/>
</dbReference>
<dbReference type="Gene3D" id="2.60.40.10">
    <property type="entry name" value="Immunoglobulins"/>
    <property type="match status" value="1"/>
</dbReference>